<keyword evidence="3" id="KW-1185">Reference proteome</keyword>
<feature type="chain" id="PRO_5018258550" description="Secreted protein" evidence="1">
    <location>
        <begin position="26"/>
        <end position="83"/>
    </location>
</feature>
<name>A0A3N4IX04_9PEZI</name>
<reference evidence="2 3" key="1">
    <citation type="journal article" date="2018" name="Nat. Ecol. Evol.">
        <title>Pezizomycetes genomes reveal the molecular basis of ectomycorrhizal truffle lifestyle.</title>
        <authorList>
            <person name="Murat C."/>
            <person name="Payen T."/>
            <person name="Noel B."/>
            <person name="Kuo A."/>
            <person name="Morin E."/>
            <person name="Chen J."/>
            <person name="Kohler A."/>
            <person name="Krizsan K."/>
            <person name="Balestrini R."/>
            <person name="Da Silva C."/>
            <person name="Montanini B."/>
            <person name="Hainaut M."/>
            <person name="Levati E."/>
            <person name="Barry K.W."/>
            <person name="Belfiori B."/>
            <person name="Cichocki N."/>
            <person name="Clum A."/>
            <person name="Dockter R.B."/>
            <person name="Fauchery L."/>
            <person name="Guy J."/>
            <person name="Iotti M."/>
            <person name="Le Tacon F."/>
            <person name="Lindquist E.A."/>
            <person name="Lipzen A."/>
            <person name="Malagnac F."/>
            <person name="Mello A."/>
            <person name="Molinier V."/>
            <person name="Miyauchi S."/>
            <person name="Poulain J."/>
            <person name="Riccioni C."/>
            <person name="Rubini A."/>
            <person name="Sitrit Y."/>
            <person name="Splivallo R."/>
            <person name="Traeger S."/>
            <person name="Wang M."/>
            <person name="Zifcakova L."/>
            <person name="Wipf D."/>
            <person name="Zambonelli A."/>
            <person name="Paolocci F."/>
            <person name="Nowrousian M."/>
            <person name="Ottonello S."/>
            <person name="Baldrian P."/>
            <person name="Spatafora J.W."/>
            <person name="Henrissat B."/>
            <person name="Nagy L.G."/>
            <person name="Aury J.M."/>
            <person name="Wincker P."/>
            <person name="Grigoriev I.V."/>
            <person name="Bonfante P."/>
            <person name="Martin F.M."/>
        </authorList>
    </citation>
    <scope>NUCLEOTIDE SEQUENCE [LARGE SCALE GENOMIC DNA]</scope>
    <source>
        <strain evidence="2 3">120613-1</strain>
    </source>
</reference>
<organism evidence="2 3">
    <name type="scientific">Choiromyces venosus 120613-1</name>
    <dbReference type="NCBI Taxonomy" id="1336337"/>
    <lineage>
        <taxon>Eukaryota</taxon>
        <taxon>Fungi</taxon>
        <taxon>Dikarya</taxon>
        <taxon>Ascomycota</taxon>
        <taxon>Pezizomycotina</taxon>
        <taxon>Pezizomycetes</taxon>
        <taxon>Pezizales</taxon>
        <taxon>Tuberaceae</taxon>
        <taxon>Choiromyces</taxon>
    </lineage>
</organism>
<evidence type="ECO:0000313" key="3">
    <source>
        <dbReference type="Proteomes" id="UP000276215"/>
    </source>
</evidence>
<protein>
    <recommendedName>
        <fullName evidence="4">Secreted protein</fullName>
    </recommendedName>
</protein>
<evidence type="ECO:0000256" key="1">
    <source>
        <dbReference type="SAM" id="SignalP"/>
    </source>
</evidence>
<dbReference type="EMBL" id="ML120529">
    <property type="protein sequence ID" value="RPA90345.1"/>
    <property type="molecule type" value="Genomic_DNA"/>
</dbReference>
<evidence type="ECO:0000313" key="2">
    <source>
        <dbReference type="EMBL" id="RPA90345.1"/>
    </source>
</evidence>
<evidence type="ECO:0008006" key="4">
    <source>
        <dbReference type="Google" id="ProtNLM"/>
    </source>
</evidence>
<dbReference type="Proteomes" id="UP000276215">
    <property type="component" value="Unassembled WGS sequence"/>
</dbReference>
<gene>
    <name evidence="2" type="ORF">L873DRAFT_444422</name>
</gene>
<sequence>MFESVRLKALSVFLSLSLPLSPSLSHHYRLQPLQKKILEIDTGSRVLFPSSSSFSPSFVVRRRSCCTLVMVQRYRQYDTVRLS</sequence>
<proteinExistence type="predicted"/>
<feature type="signal peptide" evidence="1">
    <location>
        <begin position="1"/>
        <end position="25"/>
    </location>
</feature>
<accession>A0A3N4IX04</accession>
<dbReference type="AlphaFoldDB" id="A0A3N4IX04"/>
<keyword evidence="1" id="KW-0732">Signal</keyword>